<gene>
    <name evidence="1" type="ORF">BJP51_25655</name>
</gene>
<dbReference type="RefSeq" id="WP_036683261.1">
    <property type="nucleotide sequence ID" value="NZ_CP009428.1"/>
</dbReference>
<organism evidence="1 2">
    <name type="scientific">Paenibacillus odorifer</name>
    <dbReference type="NCBI Taxonomy" id="189426"/>
    <lineage>
        <taxon>Bacteria</taxon>
        <taxon>Bacillati</taxon>
        <taxon>Bacillota</taxon>
        <taxon>Bacilli</taxon>
        <taxon>Bacillales</taxon>
        <taxon>Paenibacillaceae</taxon>
        <taxon>Paenibacillus</taxon>
    </lineage>
</organism>
<dbReference type="AlphaFoldDB" id="A0A1R0X283"/>
<sequence>MITSAENNALTTPTVIRLTDYGVLPDSGLDAQPAMVRAIQAVAEIPGPGLLDCRRAAIISIRTRPSGNLILSRILPARKRTGMSLIQV</sequence>
<dbReference type="GeneID" id="42567921"/>
<reference evidence="1 2" key="1">
    <citation type="submission" date="2016-10" db="EMBL/GenBank/DDBJ databases">
        <title>Paenibacillus species isolates.</title>
        <authorList>
            <person name="Beno S.M."/>
        </authorList>
    </citation>
    <scope>NUCLEOTIDE SEQUENCE [LARGE SCALE GENOMIC DNA]</scope>
    <source>
        <strain evidence="1 2">FSL H7-0604</strain>
    </source>
</reference>
<evidence type="ECO:0000313" key="1">
    <source>
        <dbReference type="EMBL" id="OMD27045.1"/>
    </source>
</evidence>
<protein>
    <submittedName>
        <fullName evidence="1">Uncharacterized protein</fullName>
    </submittedName>
</protein>
<proteinExistence type="predicted"/>
<evidence type="ECO:0000313" key="2">
    <source>
        <dbReference type="Proteomes" id="UP000187465"/>
    </source>
</evidence>
<dbReference type="EMBL" id="MKQP01000038">
    <property type="protein sequence ID" value="OMD27045.1"/>
    <property type="molecule type" value="Genomic_DNA"/>
</dbReference>
<name>A0A1R0X283_9BACL</name>
<accession>A0A1R0X283</accession>
<dbReference type="Proteomes" id="UP000187465">
    <property type="component" value="Unassembled WGS sequence"/>
</dbReference>
<comment type="caution">
    <text evidence="1">The sequence shown here is derived from an EMBL/GenBank/DDBJ whole genome shotgun (WGS) entry which is preliminary data.</text>
</comment>